<keyword evidence="2" id="KW-1185">Reference proteome</keyword>
<organism evidence="1 2">
    <name type="scientific">Ajellomyces dermatitidis (strain ER-3 / ATCC MYA-2586)</name>
    <name type="common">Blastomyces dermatitidis</name>
    <dbReference type="NCBI Taxonomy" id="559297"/>
    <lineage>
        <taxon>Eukaryota</taxon>
        <taxon>Fungi</taxon>
        <taxon>Dikarya</taxon>
        <taxon>Ascomycota</taxon>
        <taxon>Pezizomycotina</taxon>
        <taxon>Eurotiomycetes</taxon>
        <taxon>Eurotiomycetidae</taxon>
        <taxon>Onygenales</taxon>
        <taxon>Ajellomycetaceae</taxon>
        <taxon>Blastomyces</taxon>
    </lineage>
</organism>
<evidence type="ECO:0000313" key="2">
    <source>
        <dbReference type="Proteomes" id="UP000002039"/>
    </source>
</evidence>
<proteinExistence type="predicted"/>
<evidence type="ECO:0000313" key="1">
    <source>
        <dbReference type="EMBL" id="OAS99346.1"/>
    </source>
</evidence>
<name>A0ABX2VQ27_AJEDR</name>
<dbReference type="RefSeq" id="XP_045279074.1">
    <property type="nucleotide sequence ID" value="XM_045415747.1"/>
</dbReference>
<reference evidence="2" key="1">
    <citation type="journal article" date="2015" name="PLoS Genet.">
        <title>The dynamic genome and transcriptome of the human fungal pathogen Blastomyces and close relative Emmonsia.</title>
        <authorList>
            <person name="Munoz J.F."/>
            <person name="Gauthier G.M."/>
            <person name="Desjardins C.A."/>
            <person name="Gallo J.E."/>
            <person name="Holder J."/>
            <person name="Sullivan T.D."/>
            <person name="Marty A.J."/>
            <person name="Carmen J.C."/>
            <person name="Chen Z."/>
            <person name="Ding L."/>
            <person name="Gujja S."/>
            <person name="Magrini V."/>
            <person name="Misas E."/>
            <person name="Mitreva M."/>
            <person name="Priest M."/>
            <person name="Saif S."/>
            <person name="Whiston E.A."/>
            <person name="Young S."/>
            <person name="Zeng Q."/>
            <person name="Goldman W.E."/>
            <person name="Mardis E.R."/>
            <person name="Taylor J.W."/>
            <person name="McEwen J.G."/>
            <person name="Clay O.K."/>
            <person name="Klein B.S."/>
            <person name="Cuomo C.A."/>
        </authorList>
    </citation>
    <scope>NUCLEOTIDE SEQUENCE [LARGE SCALE GENOMIC DNA]</scope>
    <source>
        <strain evidence="2">ER-3 / ATCC MYA-2586</strain>
    </source>
</reference>
<dbReference type="EMBL" id="EQ999973">
    <property type="protein sequence ID" value="OAS99346.1"/>
    <property type="molecule type" value="Genomic_DNA"/>
</dbReference>
<protein>
    <submittedName>
        <fullName evidence="1">Uncharacterized protein</fullName>
    </submittedName>
</protein>
<dbReference type="GeneID" id="69023032"/>
<gene>
    <name evidence="1" type="ORF">BDCG_00230</name>
</gene>
<accession>A0ABX2VQ27</accession>
<sequence length="178" mass="20178">MVLTTWRRLICAVDHSYPEIDISFPHAKTPPDSSGFQLKSKLESSPKWQIGQDVHCTYIHTAESNSSVLEEPTNICVMHAQNAAITLKPEEPPPRILPTYPKSVSVQSHRQNYAIFLPPLPCSNEVLSPLPRRCHQQGTKWSRHPYALYRTTDNKKRKNGDLSYITKLDNLDEASMVG</sequence>
<dbReference type="Proteomes" id="UP000002039">
    <property type="component" value="Unassembled WGS sequence"/>
</dbReference>